<feature type="signal peptide" evidence="1">
    <location>
        <begin position="1"/>
        <end position="25"/>
    </location>
</feature>
<dbReference type="SUPFAM" id="SSF63829">
    <property type="entry name" value="Calcium-dependent phosphotriesterase"/>
    <property type="match status" value="1"/>
</dbReference>
<name>A9B0D0_HERA2</name>
<evidence type="ECO:0000313" key="3">
    <source>
        <dbReference type="Proteomes" id="UP000000787"/>
    </source>
</evidence>
<protein>
    <submittedName>
        <fullName evidence="2">Uncharacterized protein</fullName>
    </submittedName>
</protein>
<keyword evidence="3" id="KW-1185">Reference proteome</keyword>
<dbReference type="eggNOG" id="ENOG5033MFE">
    <property type="taxonomic scope" value="Bacteria"/>
</dbReference>
<dbReference type="Proteomes" id="UP000000787">
    <property type="component" value="Chromosome"/>
</dbReference>
<accession>A9B0D0</accession>
<dbReference type="KEGG" id="hau:Haur_2601"/>
<sequence>MRKLFRRLGRIGAIIGLLSCGLSLAIDPTQARQPSETSNANSWSNEFAGFGINADTRGLSHPLVWNNTLYAAAIDGSSMTDLTGVVYWDGRQWLKLGALNGYVEALTIHQDKLYAGGVLKLNGQDVDLAYWDGTTWTGLATVLTNNYLMSLASYQNELYLTSTPLTIDGQAYQNIARWNGSEWNPVGTGVDGIILNVVSGADGIYVSGSLEPINSQNQGGIVRWDGSQWHDVGGRITGYIMDLQLVDNQVIIGGAFTSTTNIQMHNIAAWNGTTWNTFGNGINNPIESVLLRDQGLFALGKPIGIDVPLYVWNGSDWAIAAQASYKNYEWLEFPKYSLVEFDNDMYALGDLYIYDQYYALNRLVFRDDHWESMTPNGFDSAPLNLSNVGETIYGYVRTHATWGSGRGALIRSDAATGWQTLIAEPVASVMSNAEQLEVISDTIFLIQANRLYQTTQVSTTWLSITDQTVFGMARDQGKLYVAGGFSQFAGVNTNNLAVWNNGQWQALHAPATFNQVTVVEALNGVVYISDGAQLARWDGTQWQTLATGVNSIRQLEASADGVYVTGTFSSIAGVPAYQIAYWNGSHWSALSGMIDGPINDLEMGVDGLYVAGSFNGVAGGVVSPGILRWNGIWNSVGGGVQHRDQYASGFTVTSLVATPTRMYLSGVFDSVGNTYESSRIAAWTYGEPGWVAPSYAVYAPLTVR</sequence>
<dbReference type="AlphaFoldDB" id="A9B0D0"/>
<gene>
    <name evidence="2" type="ordered locus">Haur_2601</name>
</gene>
<evidence type="ECO:0000313" key="2">
    <source>
        <dbReference type="EMBL" id="ABX05239.1"/>
    </source>
</evidence>
<keyword evidence="1" id="KW-0732">Signal</keyword>
<dbReference type="HOGENOM" id="CLU_010499_0_0_0"/>
<evidence type="ECO:0000256" key="1">
    <source>
        <dbReference type="SAM" id="SignalP"/>
    </source>
</evidence>
<organism evidence="2 3">
    <name type="scientific">Herpetosiphon aurantiacus (strain ATCC 23779 / DSM 785 / 114-95)</name>
    <dbReference type="NCBI Taxonomy" id="316274"/>
    <lineage>
        <taxon>Bacteria</taxon>
        <taxon>Bacillati</taxon>
        <taxon>Chloroflexota</taxon>
        <taxon>Chloroflexia</taxon>
        <taxon>Herpetosiphonales</taxon>
        <taxon>Herpetosiphonaceae</taxon>
        <taxon>Herpetosiphon</taxon>
    </lineage>
</organism>
<feature type="chain" id="PRO_5002735373" evidence="1">
    <location>
        <begin position="26"/>
        <end position="704"/>
    </location>
</feature>
<dbReference type="STRING" id="316274.Haur_2601"/>
<dbReference type="InParanoid" id="A9B0D0"/>
<dbReference type="BioCyc" id="HAUR316274:GHYA-2629-MONOMER"/>
<reference evidence="2 3" key="1">
    <citation type="journal article" date="2011" name="Stand. Genomic Sci.">
        <title>Complete genome sequence of the filamentous gliding predatory bacterium Herpetosiphon aurantiacus type strain (114-95(T)).</title>
        <authorList>
            <person name="Kiss H."/>
            <person name="Nett M."/>
            <person name="Domin N."/>
            <person name="Martin K."/>
            <person name="Maresca J.A."/>
            <person name="Copeland A."/>
            <person name="Lapidus A."/>
            <person name="Lucas S."/>
            <person name="Berry K.W."/>
            <person name="Glavina Del Rio T."/>
            <person name="Dalin E."/>
            <person name="Tice H."/>
            <person name="Pitluck S."/>
            <person name="Richardson P."/>
            <person name="Bruce D."/>
            <person name="Goodwin L."/>
            <person name="Han C."/>
            <person name="Detter J.C."/>
            <person name="Schmutz J."/>
            <person name="Brettin T."/>
            <person name="Land M."/>
            <person name="Hauser L."/>
            <person name="Kyrpides N.C."/>
            <person name="Ivanova N."/>
            <person name="Goker M."/>
            <person name="Woyke T."/>
            <person name="Klenk H.P."/>
            <person name="Bryant D.A."/>
        </authorList>
    </citation>
    <scope>NUCLEOTIDE SEQUENCE [LARGE SCALE GENOMIC DNA]</scope>
    <source>
        <strain evidence="3">ATCC 23779 / DSM 785 / 114-95</strain>
    </source>
</reference>
<proteinExistence type="predicted"/>
<dbReference type="EMBL" id="CP000875">
    <property type="protein sequence ID" value="ABX05239.1"/>
    <property type="molecule type" value="Genomic_DNA"/>
</dbReference>